<sequence length="83" mass="9036">MSPEGHDRSTPRSFVGSARDPVFLPRFAVGSAQNDGLLGGYCPYDGGSCTHGATRDKAVWAVELQRCSSQRHWSHCKGDMCVH</sequence>
<comment type="caution">
    <text evidence="1">The sequence shown here is derived from an EMBL/GenBank/DDBJ whole genome shotgun (WGS) entry which is preliminary data.</text>
</comment>
<evidence type="ECO:0000313" key="1">
    <source>
        <dbReference type="EMBL" id="KAK8774562.1"/>
    </source>
</evidence>
<dbReference type="AlphaFoldDB" id="A0AAQ4EIL7"/>
<gene>
    <name evidence="1" type="ORF">V5799_010906</name>
</gene>
<accession>A0AAQ4EIL7</accession>
<dbReference type="Proteomes" id="UP001321473">
    <property type="component" value="Unassembled WGS sequence"/>
</dbReference>
<protein>
    <submittedName>
        <fullName evidence="1">Uncharacterized protein</fullName>
    </submittedName>
</protein>
<name>A0AAQ4EIL7_AMBAM</name>
<reference evidence="1 2" key="1">
    <citation type="journal article" date="2023" name="Arcadia Sci">
        <title>De novo assembly of a long-read Amblyomma americanum tick genome.</title>
        <authorList>
            <person name="Chou S."/>
            <person name="Poskanzer K.E."/>
            <person name="Rollins M."/>
            <person name="Thuy-Boun P.S."/>
        </authorList>
    </citation>
    <scope>NUCLEOTIDE SEQUENCE [LARGE SCALE GENOMIC DNA]</scope>
    <source>
        <strain evidence="1">F_SG_1</strain>
        <tissue evidence="1">Salivary glands</tissue>
    </source>
</reference>
<proteinExistence type="predicted"/>
<organism evidence="1 2">
    <name type="scientific">Amblyomma americanum</name>
    <name type="common">Lone star tick</name>
    <dbReference type="NCBI Taxonomy" id="6943"/>
    <lineage>
        <taxon>Eukaryota</taxon>
        <taxon>Metazoa</taxon>
        <taxon>Ecdysozoa</taxon>
        <taxon>Arthropoda</taxon>
        <taxon>Chelicerata</taxon>
        <taxon>Arachnida</taxon>
        <taxon>Acari</taxon>
        <taxon>Parasitiformes</taxon>
        <taxon>Ixodida</taxon>
        <taxon>Ixodoidea</taxon>
        <taxon>Ixodidae</taxon>
        <taxon>Amblyomminae</taxon>
        <taxon>Amblyomma</taxon>
    </lineage>
</organism>
<keyword evidence="2" id="KW-1185">Reference proteome</keyword>
<dbReference type="EMBL" id="JARKHS020015306">
    <property type="protein sequence ID" value="KAK8774562.1"/>
    <property type="molecule type" value="Genomic_DNA"/>
</dbReference>
<evidence type="ECO:0000313" key="2">
    <source>
        <dbReference type="Proteomes" id="UP001321473"/>
    </source>
</evidence>